<dbReference type="NCBIfam" id="TIGR00715">
    <property type="entry name" value="precor6x_red"/>
    <property type="match status" value="1"/>
</dbReference>
<dbReference type="Pfam" id="PF02571">
    <property type="entry name" value="CbiJ"/>
    <property type="match status" value="1"/>
</dbReference>
<sequence>MHRAAETAAAPRVLILGGTTEARRLAGLLTGDPAERSPEGAVPLHVTTSLAGRVASPARVPGAVRVGGFGGAQGMARWLREHRTDVLIDATHPFAGTISSHAAQAASLAHVPLLVLRRPGWEPAEGDDWRPAASLAEAAEMLPALGKRVFLTTGRTGLPAFAHLDGLWFLLRCVDPPQPPLPAHLETVLDRGPFRLEDERELLSRHRVDVLVSKDSGGAATAPKLVAAREAGLPVVLVRRPPVVEGTQTVEEPEQAAAWVRSRLG</sequence>
<dbReference type="PROSITE" id="PS51014">
    <property type="entry name" value="COBK_CBIJ"/>
    <property type="match status" value="1"/>
</dbReference>
<evidence type="ECO:0000313" key="4">
    <source>
        <dbReference type="EMBL" id="GGO53583.1"/>
    </source>
</evidence>
<comment type="caution">
    <text evidence="4">The sequence shown here is derived from an EMBL/GenBank/DDBJ whole genome shotgun (WGS) entry which is preliminary data.</text>
</comment>
<dbReference type="PANTHER" id="PTHR36925:SF1">
    <property type="entry name" value="COBALT-PRECORRIN-6A REDUCTASE"/>
    <property type="match status" value="1"/>
</dbReference>
<dbReference type="InterPro" id="IPR003723">
    <property type="entry name" value="Precorrin-6x_reduct"/>
</dbReference>
<dbReference type="PANTHER" id="PTHR36925">
    <property type="entry name" value="COBALT-PRECORRIN-6A REDUCTASE"/>
    <property type="match status" value="1"/>
</dbReference>
<dbReference type="NCBIfam" id="NF005968">
    <property type="entry name" value="PRK08057.1-2"/>
    <property type="match status" value="1"/>
</dbReference>
<reference evidence="5" key="1">
    <citation type="journal article" date="2019" name="Int. J. Syst. Evol. Microbiol.">
        <title>The Global Catalogue of Microorganisms (GCM) 10K type strain sequencing project: providing services to taxonomists for standard genome sequencing and annotation.</title>
        <authorList>
            <consortium name="The Broad Institute Genomics Platform"/>
            <consortium name="The Broad Institute Genome Sequencing Center for Infectious Disease"/>
            <person name="Wu L."/>
            <person name="Ma J."/>
        </authorList>
    </citation>
    <scope>NUCLEOTIDE SEQUENCE [LARGE SCALE GENOMIC DNA]</scope>
    <source>
        <strain evidence="5">CGMCC 4.7178</strain>
    </source>
</reference>
<protein>
    <submittedName>
        <fullName evidence="4">Precorrin-6A reductase</fullName>
    </submittedName>
</protein>
<evidence type="ECO:0000313" key="5">
    <source>
        <dbReference type="Proteomes" id="UP000631535"/>
    </source>
</evidence>
<proteinExistence type="predicted"/>
<dbReference type="RefSeq" id="WP_189038601.1">
    <property type="nucleotide sequence ID" value="NZ_BMMP01000013.1"/>
</dbReference>
<organism evidence="4 5">
    <name type="scientific">Streptomyces daqingensis</name>
    <dbReference type="NCBI Taxonomy" id="1472640"/>
    <lineage>
        <taxon>Bacteria</taxon>
        <taxon>Bacillati</taxon>
        <taxon>Actinomycetota</taxon>
        <taxon>Actinomycetes</taxon>
        <taxon>Kitasatosporales</taxon>
        <taxon>Streptomycetaceae</taxon>
        <taxon>Streptomyces</taxon>
    </lineage>
</organism>
<dbReference type="EMBL" id="BMMP01000013">
    <property type="protein sequence ID" value="GGO53583.1"/>
    <property type="molecule type" value="Genomic_DNA"/>
</dbReference>
<evidence type="ECO:0000256" key="3">
    <source>
        <dbReference type="ARBA" id="ARBA00023002"/>
    </source>
</evidence>
<name>A0ABQ2MJW8_9ACTN</name>
<gene>
    <name evidence="4" type="ORF">GCM10012287_40560</name>
</gene>
<dbReference type="Proteomes" id="UP000631535">
    <property type="component" value="Unassembled WGS sequence"/>
</dbReference>
<comment type="pathway">
    <text evidence="1">Cofactor biosynthesis; adenosylcobalamin biosynthesis.</text>
</comment>
<keyword evidence="5" id="KW-1185">Reference proteome</keyword>
<keyword evidence="2" id="KW-0169">Cobalamin biosynthesis</keyword>
<evidence type="ECO:0000256" key="2">
    <source>
        <dbReference type="ARBA" id="ARBA00022573"/>
    </source>
</evidence>
<accession>A0ABQ2MJW8</accession>
<keyword evidence="3" id="KW-0560">Oxidoreductase</keyword>
<evidence type="ECO:0000256" key="1">
    <source>
        <dbReference type="ARBA" id="ARBA00004953"/>
    </source>
</evidence>